<protein>
    <submittedName>
        <fullName evidence="2">Uncharacterized protein</fullName>
    </submittedName>
</protein>
<dbReference type="RefSeq" id="XP_013901833.1">
    <property type="nucleotide sequence ID" value="XM_014046379.1"/>
</dbReference>
<sequence length="176" mass="17467">MGKSKKKNKGKAGIDWEALTAVEPAGGGGSADAGGWQTGPAAMALDGEDGGAPSSSGAVGAPVTEMVMGGTDTQALARRGGSGGGKKHRKKGRGGGGSEAMDTSDAGGKGGGAGKLGVKTGGGMKITGKRGNRTSRQLLRKMAKHDKALAFGEKLQERAAGNQSRKVKKAALKAMY</sequence>
<evidence type="ECO:0000313" key="3">
    <source>
        <dbReference type="Proteomes" id="UP000054498"/>
    </source>
</evidence>
<reference evidence="2 3" key="1">
    <citation type="journal article" date="2013" name="BMC Genomics">
        <title>Reconstruction of the lipid metabolism for the microalga Monoraphidium neglectum from its genome sequence reveals characteristics suitable for biofuel production.</title>
        <authorList>
            <person name="Bogen C."/>
            <person name="Al-Dilaimi A."/>
            <person name="Albersmeier A."/>
            <person name="Wichmann J."/>
            <person name="Grundmann M."/>
            <person name="Rupp O."/>
            <person name="Lauersen K.J."/>
            <person name="Blifernez-Klassen O."/>
            <person name="Kalinowski J."/>
            <person name="Goesmann A."/>
            <person name="Mussgnug J.H."/>
            <person name="Kruse O."/>
        </authorList>
    </citation>
    <scope>NUCLEOTIDE SEQUENCE [LARGE SCALE GENOMIC DNA]</scope>
    <source>
        <strain evidence="2 3">SAG 48.87</strain>
    </source>
</reference>
<proteinExistence type="predicted"/>
<keyword evidence="3" id="KW-1185">Reference proteome</keyword>
<evidence type="ECO:0000256" key="1">
    <source>
        <dbReference type="SAM" id="MobiDB-lite"/>
    </source>
</evidence>
<dbReference type="AlphaFoldDB" id="A0A0D2L7I6"/>
<feature type="region of interest" description="Disordered" evidence="1">
    <location>
        <begin position="21"/>
        <end position="136"/>
    </location>
</feature>
<name>A0A0D2L7I6_9CHLO</name>
<feature type="compositionally biased region" description="Gly residues" evidence="1">
    <location>
        <begin position="107"/>
        <end position="125"/>
    </location>
</feature>
<gene>
    <name evidence="2" type="ORF">MNEG_5150</name>
</gene>
<dbReference type="Proteomes" id="UP000054498">
    <property type="component" value="Unassembled WGS sequence"/>
</dbReference>
<organism evidence="2 3">
    <name type="scientific">Monoraphidium neglectum</name>
    <dbReference type="NCBI Taxonomy" id="145388"/>
    <lineage>
        <taxon>Eukaryota</taxon>
        <taxon>Viridiplantae</taxon>
        <taxon>Chlorophyta</taxon>
        <taxon>core chlorophytes</taxon>
        <taxon>Chlorophyceae</taxon>
        <taxon>CS clade</taxon>
        <taxon>Sphaeropleales</taxon>
        <taxon>Selenastraceae</taxon>
        <taxon>Monoraphidium</taxon>
    </lineage>
</organism>
<feature type="compositionally biased region" description="Low complexity" evidence="1">
    <location>
        <begin position="51"/>
        <end position="63"/>
    </location>
</feature>
<evidence type="ECO:0000313" key="2">
    <source>
        <dbReference type="EMBL" id="KIZ02814.1"/>
    </source>
</evidence>
<dbReference type="KEGG" id="mng:MNEG_5150"/>
<dbReference type="GeneID" id="25738027"/>
<feature type="compositionally biased region" description="Basic residues" evidence="1">
    <location>
        <begin position="127"/>
        <end position="136"/>
    </location>
</feature>
<dbReference type="EMBL" id="KK100972">
    <property type="protein sequence ID" value="KIZ02814.1"/>
    <property type="molecule type" value="Genomic_DNA"/>
</dbReference>
<accession>A0A0D2L7I6</accession>